<reference evidence="3" key="1">
    <citation type="submission" date="2020-11" db="EMBL/GenBank/DDBJ databases">
        <authorList>
            <person name="Tran Van P."/>
        </authorList>
    </citation>
    <scope>NUCLEOTIDE SEQUENCE</scope>
</reference>
<dbReference type="AlphaFoldDB" id="A0A7R9A0Y9"/>
<dbReference type="GO" id="GO:0030170">
    <property type="term" value="F:pyridoxal phosphate binding"/>
    <property type="evidence" value="ECO:0007669"/>
    <property type="project" value="InterPro"/>
</dbReference>
<organism evidence="3">
    <name type="scientific">Darwinula stevensoni</name>
    <dbReference type="NCBI Taxonomy" id="69355"/>
    <lineage>
        <taxon>Eukaryota</taxon>
        <taxon>Metazoa</taxon>
        <taxon>Ecdysozoa</taxon>
        <taxon>Arthropoda</taxon>
        <taxon>Crustacea</taxon>
        <taxon>Oligostraca</taxon>
        <taxon>Ostracoda</taxon>
        <taxon>Podocopa</taxon>
        <taxon>Podocopida</taxon>
        <taxon>Darwinulocopina</taxon>
        <taxon>Darwinuloidea</taxon>
        <taxon>Darwinulidae</taxon>
        <taxon>Darwinula</taxon>
    </lineage>
</organism>
<dbReference type="OrthoDB" id="17255at2759"/>
<evidence type="ECO:0000259" key="2">
    <source>
        <dbReference type="PROSITE" id="PS51340"/>
    </source>
</evidence>
<protein>
    <recommendedName>
        <fullName evidence="2">MOSC domain-containing protein</fullName>
    </recommendedName>
</protein>
<feature type="domain" description="MOSC" evidence="2">
    <location>
        <begin position="205"/>
        <end position="298"/>
    </location>
</feature>
<keyword evidence="4" id="KW-1185">Reference proteome</keyword>
<dbReference type="EMBL" id="CAJPEV010000577">
    <property type="protein sequence ID" value="CAG0886620.1"/>
    <property type="molecule type" value="Genomic_DNA"/>
</dbReference>
<proteinExistence type="predicted"/>
<feature type="transmembrane region" description="Helical" evidence="1">
    <location>
        <begin position="12"/>
        <end position="34"/>
    </location>
</feature>
<accession>A0A7R9A0Y9</accession>
<keyword evidence="1" id="KW-0812">Transmembrane</keyword>
<evidence type="ECO:0000313" key="4">
    <source>
        <dbReference type="Proteomes" id="UP000677054"/>
    </source>
</evidence>
<evidence type="ECO:0000256" key="1">
    <source>
        <dbReference type="SAM" id="Phobius"/>
    </source>
</evidence>
<dbReference type="Pfam" id="PF03473">
    <property type="entry name" value="MOSC"/>
    <property type="match status" value="1"/>
</dbReference>
<dbReference type="PROSITE" id="PS51340">
    <property type="entry name" value="MOSC"/>
    <property type="match status" value="1"/>
</dbReference>
<gene>
    <name evidence="3" type="ORF">DSTB1V02_LOCUS4074</name>
</gene>
<keyword evidence="1" id="KW-0472">Membrane</keyword>
<dbReference type="GO" id="GO:0003824">
    <property type="term" value="F:catalytic activity"/>
    <property type="evidence" value="ECO:0007669"/>
    <property type="project" value="InterPro"/>
</dbReference>
<name>A0A7R9A0Y9_9CRUS</name>
<dbReference type="InterPro" id="IPR005302">
    <property type="entry name" value="MoCF_Sase_C"/>
</dbReference>
<dbReference type="SUPFAM" id="SSF141673">
    <property type="entry name" value="MOSC N-terminal domain-like"/>
    <property type="match status" value="1"/>
</dbReference>
<keyword evidence="1" id="KW-1133">Transmembrane helix</keyword>
<sequence>MLDTNQLYFHRWWPLVGGIAAATVSVAVGTWWWYRAPPAGKAVESKTFDIKETTLKAPSEWVPVAKVSSIFIYPVKSTHAVSVQEAICTPHGLKSGSIRDRVFMVIDENHKFVSGKVLPKLVLVSSKLEGDTLYLSAPGQESLIVNLKEVEQENNIITCRMRADDIDGLDLGNKVSEWLTAFACPSEVGIESLHIVYHYRNQSTRKWEESEAFPLLKASDNSFYADMTAGMLLSEGSVEDLNSRLKSNLSGISVGKGVTPLHFRPNILVSECEPYAEDQWKWMRIGEVIMRQTGPCSR</sequence>
<dbReference type="Proteomes" id="UP000677054">
    <property type="component" value="Unassembled WGS sequence"/>
</dbReference>
<dbReference type="GO" id="GO:0030151">
    <property type="term" value="F:molybdenum ion binding"/>
    <property type="evidence" value="ECO:0007669"/>
    <property type="project" value="InterPro"/>
</dbReference>
<evidence type="ECO:0000313" key="3">
    <source>
        <dbReference type="EMBL" id="CAD7244172.1"/>
    </source>
</evidence>
<dbReference type="InterPro" id="IPR005303">
    <property type="entry name" value="MOCOS_middle"/>
</dbReference>
<dbReference type="EMBL" id="LR900094">
    <property type="protein sequence ID" value="CAD7244172.1"/>
    <property type="molecule type" value="Genomic_DNA"/>
</dbReference>
<dbReference type="PANTHER" id="PTHR14237">
    <property type="entry name" value="MOLYBDOPTERIN COFACTOR SULFURASE MOSC"/>
    <property type="match status" value="1"/>
</dbReference>
<dbReference type="PANTHER" id="PTHR14237:SF19">
    <property type="entry name" value="MITOCHONDRIAL AMIDOXIME REDUCING COMPONENT 1"/>
    <property type="match status" value="1"/>
</dbReference>
<dbReference type="Pfam" id="PF03476">
    <property type="entry name" value="MOSC_N"/>
    <property type="match status" value="1"/>
</dbReference>